<dbReference type="PANTHER" id="PTHR43739:SF5">
    <property type="entry name" value="EXO-ALPHA-SIALIDASE"/>
    <property type="match status" value="1"/>
</dbReference>
<dbReference type="Gene3D" id="2.130.10.10">
    <property type="entry name" value="YVTN repeat-like/Quinoprotein amine dehydrogenase"/>
    <property type="match status" value="4"/>
</dbReference>
<dbReference type="AlphaFoldDB" id="C1F5I2"/>
<protein>
    <submittedName>
        <fullName evidence="2">BNR/Asp-box repeat protein</fullName>
    </submittedName>
</protein>
<reference evidence="2 3" key="1">
    <citation type="journal article" date="2009" name="Appl. Environ. Microbiol.">
        <title>Three genomes from the phylum Acidobacteria provide insight into the lifestyles of these microorganisms in soils.</title>
        <authorList>
            <person name="Ward N.L."/>
            <person name="Challacombe J.F."/>
            <person name="Janssen P.H."/>
            <person name="Henrissat B."/>
            <person name="Coutinho P.M."/>
            <person name="Wu M."/>
            <person name="Xie G."/>
            <person name="Haft D.H."/>
            <person name="Sait M."/>
            <person name="Badger J."/>
            <person name="Barabote R.D."/>
            <person name="Bradley B."/>
            <person name="Brettin T.S."/>
            <person name="Brinkac L.M."/>
            <person name="Bruce D."/>
            <person name="Creasy T."/>
            <person name="Daugherty S.C."/>
            <person name="Davidsen T.M."/>
            <person name="DeBoy R.T."/>
            <person name="Detter J.C."/>
            <person name="Dodson R.J."/>
            <person name="Durkin A.S."/>
            <person name="Ganapathy A."/>
            <person name="Gwinn-Giglio M."/>
            <person name="Han C.S."/>
            <person name="Khouri H."/>
            <person name="Kiss H."/>
            <person name="Kothari S.P."/>
            <person name="Madupu R."/>
            <person name="Nelson K.E."/>
            <person name="Nelson W.C."/>
            <person name="Paulsen I."/>
            <person name="Penn K."/>
            <person name="Ren Q."/>
            <person name="Rosovitz M.J."/>
            <person name="Selengut J.D."/>
            <person name="Shrivastava S."/>
            <person name="Sullivan S.A."/>
            <person name="Tapia R."/>
            <person name="Thompson L.S."/>
            <person name="Watkins K.L."/>
            <person name="Yang Q."/>
            <person name="Yu C."/>
            <person name="Zafar N."/>
            <person name="Zhou L."/>
            <person name="Kuske C.R."/>
        </authorList>
    </citation>
    <scope>NUCLEOTIDE SEQUENCE [LARGE SCALE GENOMIC DNA]</scope>
    <source>
        <strain evidence="3">ATCC 51196 / DSM 11244 / BCRC 80197 / JCM 7670 / NBRC 15755 / NCIMB 13165 / 161</strain>
    </source>
</reference>
<dbReference type="InterPro" id="IPR052025">
    <property type="entry name" value="Xyloglucanase_GH74"/>
</dbReference>
<dbReference type="InParanoid" id="C1F5I2"/>
<organism evidence="2 3">
    <name type="scientific">Acidobacterium capsulatum (strain ATCC 51196 / DSM 11244 / BCRC 80197 / JCM 7670 / NBRC 15755 / NCIMB 13165 / 161)</name>
    <dbReference type="NCBI Taxonomy" id="240015"/>
    <lineage>
        <taxon>Bacteria</taxon>
        <taxon>Pseudomonadati</taxon>
        <taxon>Acidobacteriota</taxon>
        <taxon>Terriglobia</taxon>
        <taxon>Terriglobales</taxon>
        <taxon>Acidobacteriaceae</taxon>
        <taxon>Acidobacterium</taxon>
    </lineage>
</organism>
<evidence type="ECO:0000256" key="1">
    <source>
        <dbReference type="SAM" id="MobiDB-lite"/>
    </source>
</evidence>
<dbReference type="GO" id="GO:0010411">
    <property type="term" value="P:xyloglucan metabolic process"/>
    <property type="evidence" value="ECO:0007669"/>
    <property type="project" value="TreeGrafter"/>
</dbReference>
<dbReference type="InterPro" id="IPR015943">
    <property type="entry name" value="WD40/YVTN_repeat-like_dom_sf"/>
</dbReference>
<gene>
    <name evidence="2" type="ordered locus">ACP_1357</name>
</gene>
<dbReference type="eggNOG" id="COG4447">
    <property type="taxonomic scope" value="Bacteria"/>
</dbReference>
<dbReference type="HOGENOM" id="CLU_004847_0_0_0"/>
<dbReference type="SUPFAM" id="SSF50939">
    <property type="entry name" value="Sialidases"/>
    <property type="match status" value="1"/>
</dbReference>
<feature type="region of interest" description="Disordered" evidence="1">
    <location>
        <begin position="885"/>
        <end position="905"/>
    </location>
</feature>
<proteinExistence type="predicted"/>
<keyword evidence="3" id="KW-1185">Reference proteome</keyword>
<dbReference type="EMBL" id="CP001472">
    <property type="protein sequence ID" value="ACO31667.1"/>
    <property type="molecule type" value="Genomic_DNA"/>
</dbReference>
<evidence type="ECO:0000313" key="2">
    <source>
        <dbReference type="EMBL" id="ACO31667.1"/>
    </source>
</evidence>
<sequence>MCWPGELLTALPTAQPVRGFDIFRDSRLNHSTMLFRNCLRSAAALLLCAPLFASGQTVPPQMFSGLHWRLIGPFRAGRVVAVTGVPGNNTTFYFGSVDGGVWKTTDAGTVWKPIFNHKPVASIGALAVAPSDPNTLYVGTGESDIRSDLASGDGVWKSTDAGKSWQHMGLAHAKQISRIVIDPSSANIVYVGVLGDAYGPSAERGVYKSTDGGRTWQHVLDKGPSVGISDLAIAQDKPSVLFAGTWNAHRPPWSAYPPIPGPGTGLYRSTDSGAHWTELSGHGLPAQPWGRVGVAVAAHGRRVYALISAKDGGLYRSDDGGNDWTLINADARLTSRQWYFDSITVDPEHANDIYIPNVALYGSTDGGKTITIIRGAPGGDDYHQLWVDPKNPGSMILGTDQGTTISLDYGKSWSTWYNQPTAQLYHVITDNEFPYVVYAAQQDSGSLGVYSRTNHLQITPRDWFPAGGSEAGYMAPDPLNSNIVYETDTYGTVTRWNRKTALSQDISPRPGAGFEESPIYAHLYRDPWTPVLVFSPVDKKALYLGTQYVMKTEDGGLHWTKISPDLTGAATPKLTPKPGVTPTPEEAIQEGYGVVYTIAPSPVNAQEIWSGSDTGLIYLTTDGGQHWKNVTPPGLKPWSKISLIEASNFHPGEAWAAVDRHRMMDDAPYIYRTEDYGKSWKLVTTGIPAGHFVRAVREDPKTPGLLFAGTEYGIYVSFNNGNHWQPLQLNLPTSSVRDMTVHDNDLVVATHGRSLWILDDMTPLRQLSAATSTQKPLLFQPEPAYRIDNDAFPGTPLPPEEPTAKNPPNGAILDYYLPAKASLVTLTIRDASGQVVRSYRSNEPPPPPEPPQPIAARWFPKPQRILSTPGEHRFVWDLQWAAAGAKPKNDDDDAGDGAPKGPRVLPGDYTVTLTVDGHSQTQPLTVLMDPNSPATPAELQAQFTAAQRIFAMTLVSRKALAEVNSVRQKLDDLAKKPEVATAGLLPQVEAVQLTLNQLVEGKVRPGHDRGGLAKSNGELLAVLSAIESGDRTPTDQALTLGKRATHEVEEQSAEWQQVKHGSLKQLNAALASHHLEPVAIAEIEQQMHYLMTR</sequence>
<dbReference type="SUPFAM" id="SSF110296">
    <property type="entry name" value="Oligoxyloglucan reducing end-specific cellobiohydrolase"/>
    <property type="match status" value="1"/>
</dbReference>
<dbReference type="PANTHER" id="PTHR43739">
    <property type="entry name" value="XYLOGLUCANASE (EUROFUNG)"/>
    <property type="match status" value="1"/>
</dbReference>
<accession>C1F5I2</accession>
<dbReference type="Proteomes" id="UP000002207">
    <property type="component" value="Chromosome"/>
</dbReference>
<dbReference type="Gene3D" id="2.60.40.4070">
    <property type="match status" value="1"/>
</dbReference>
<dbReference type="KEGG" id="aca:ACP_1357"/>
<dbReference type="STRING" id="240015.ACP_1357"/>
<dbReference type="CDD" id="cd15482">
    <property type="entry name" value="Sialidase_non-viral"/>
    <property type="match status" value="3"/>
</dbReference>
<name>C1F5I2_ACIC5</name>
<evidence type="ECO:0000313" key="3">
    <source>
        <dbReference type="Proteomes" id="UP000002207"/>
    </source>
</evidence>
<dbReference type="InterPro" id="IPR036278">
    <property type="entry name" value="Sialidase_sf"/>
</dbReference>